<proteinExistence type="predicted"/>
<dbReference type="Pfam" id="PF03140">
    <property type="entry name" value="DUF247"/>
    <property type="match status" value="1"/>
</dbReference>
<name>M5X651_PRUPE</name>
<evidence type="ECO:0000313" key="1">
    <source>
        <dbReference type="EMBL" id="ONI21579.1"/>
    </source>
</evidence>
<dbReference type="PANTHER" id="PTHR31170">
    <property type="entry name" value="BNAC04G53230D PROTEIN"/>
    <property type="match status" value="1"/>
</dbReference>
<organism evidence="1 2">
    <name type="scientific">Prunus persica</name>
    <name type="common">Peach</name>
    <name type="synonym">Amygdalus persica</name>
    <dbReference type="NCBI Taxonomy" id="3760"/>
    <lineage>
        <taxon>Eukaryota</taxon>
        <taxon>Viridiplantae</taxon>
        <taxon>Streptophyta</taxon>
        <taxon>Embryophyta</taxon>
        <taxon>Tracheophyta</taxon>
        <taxon>Spermatophyta</taxon>
        <taxon>Magnoliopsida</taxon>
        <taxon>eudicotyledons</taxon>
        <taxon>Gunneridae</taxon>
        <taxon>Pentapetalae</taxon>
        <taxon>rosids</taxon>
        <taxon>fabids</taxon>
        <taxon>Rosales</taxon>
        <taxon>Rosaceae</taxon>
        <taxon>Amygdaloideae</taxon>
        <taxon>Amygdaleae</taxon>
        <taxon>Prunus</taxon>
    </lineage>
</organism>
<dbReference type="InterPro" id="IPR004158">
    <property type="entry name" value="DUF247_pln"/>
</dbReference>
<gene>
    <name evidence="1" type="ORF">PRUPE_2G074000</name>
</gene>
<accession>M5X651</accession>
<reference evidence="1 2" key="1">
    <citation type="journal article" date="2013" name="Nat. Genet.">
        <title>The high-quality draft genome of peach (Prunus persica) identifies unique patterns of genetic diversity, domestication and genome evolution.</title>
        <authorList>
            <consortium name="International Peach Genome Initiative"/>
            <person name="Verde I."/>
            <person name="Abbott A.G."/>
            <person name="Scalabrin S."/>
            <person name="Jung S."/>
            <person name="Shu S."/>
            <person name="Marroni F."/>
            <person name="Zhebentyayeva T."/>
            <person name="Dettori M.T."/>
            <person name="Grimwood J."/>
            <person name="Cattonaro F."/>
            <person name="Zuccolo A."/>
            <person name="Rossini L."/>
            <person name="Jenkins J."/>
            <person name="Vendramin E."/>
            <person name="Meisel L.A."/>
            <person name="Decroocq V."/>
            <person name="Sosinski B."/>
            <person name="Prochnik S."/>
            <person name="Mitros T."/>
            <person name="Policriti A."/>
            <person name="Cipriani G."/>
            <person name="Dondini L."/>
            <person name="Ficklin S."/>
            <person name="Goodstein D.M."/>
            <person name="Xuan P."/>
            <person name="Del Fabbro C."/>
            <person name="Aramini V."/>
            <person name="Copetti D."/>
            <person name="Gonzalez S."/>
            <person name="Horner D.S."/>
            <person name="Falchi R."/>
            <person name="Lucas S."/>
            <person name="Mica E."/>
            <person name="Maldonado J."/>
            <person name="Lazzari B."/>
            <person name="Bielenberg D."/>
            <person name="Pirona R."/>
            <person name="Miculan M."/>
            <person name="Barakat A."/>
            <person name="Testolin R."/>
            <person name="Stella A."/>
            <person name="Tartarini S."/>
            <person name="Tonutti P."/>
            <person name="Arus P."/>
            <person name="Orellana A."/>
            <person name="Wells C."/>
            <person name="Main D."/>
            <person name="Vizzotto G."/>
            <person name="Silva H."/>
            <person name="Salamini F."/>
            <person name="Schmutz J."/>
            <person name="Morgante M."/>
            <person name="Rokhsar D.S."/>
        </authorList>
    </citation>
    <scope>NUCLEOTIDE SEQUENCE [LARGE SCALE GENOMIC DNA]</scope>
    <source>
        <strain evidence="2">cv. Nemared</strain>
    </source>
</reference>
<sequence>MTCLLNELTLNANSLSSSPNSQCIYKVLERLRQGDDKFFTPYVVSVGPLHPGKEHLKAMTVHKKKYLQDFLEYLLVENDIIELGLGEEEQVAAIFIRFGKEVDIESNCFVEAIISLVVAGFLTILIVIQQCSIIFVNHLWEQIFSSPITARHVKKKIIS</sequence>
<keyword evidence="2" id="KW-1185">Reference proteome</keyword>
<dbReference type="EMBL" id="CM007652">
    <property type="protein sequence ID" value="ONI21579.1"/>
    <property type="molecule type" value="Genomic_DNA"/>
</dbReference>
<evidence type="ECO:0000313" key="2">
    <source>
        <dbReference type="Proteomes" id="UP000006882"/>
    </source>
</evidence>
<dbReference type="Gramene" id="ONI21579">
    <property type="protein sequence ID" value="ONI21579"/>
    <property type="gene ID" value="PRUPE_2G074000"/>
</dbReference>
<dbReference type="STRING" id="3760.M5X651"/>
<protein>
    <submittedName>
        <fullName evidence="1">Uncharacterized protein</fullName>
    </submittedName>
</protein>
<dbReference type="PANTHER" id="PTHR31170:SF17">
    <property type="match status" value="1"/>
</dbReference>
<dbReference type="HOGENOM" id="CLU_1663708_0_0_1"/>
<dbReference type="AlphaFoldDB" id="M5X651"/>
<dbReference type="Proteomes" id="UP000006882">
    <property type="component" value="Chromosome G2"/>
</dbReference>